<comment type="caution">
    <text evidence="1">The sequence shown here is derived from an EMBL/GenBank/DDBJ whole genome shotgun (WGS) entry which is preliminary data.</text>
</comment>
<evidence type="ECO:0000313" key="2">
    <source>
        <dbReference type="Proteomes" id="UP000474757"/>
    </source>
</evidence>
<dbReference type="RefSeq" id="WP_163893954.1">
    <property type="nucleotide sequence ID" value="NZ_JAAFYS010000003.1"/>
</dbReference>
<dbReference type="EMBL" id="JAAGAB010000003">
    <property type="protein sequence ID" value="NDV01674.1"/>
    <property type="molecule type" value="Genomic_DNA"/>
</dbReference>
<reference evidence="1 2" key="1">
    <citation type="submission" date="2020-02" db="EMBL/GenBank/DDBJ databases">
        <title>Pseudoroseicyclus tamarix, sp. nov., isolated from offshore sediment of a Tamarix chinensis forest.</title>
        <authorList>
            <person name="Gai Y."/>
        </authorList>
    </citation>
    <scope>NUCLEOTIDE SEQUENCE [LARGE SCALE GENOMIC DNA]</scope>
    <source>
        <strain evidence="1 2">CLL3-39</strain>
    </source>
</reference>
<dbReference type="Proteomes" id="UP000474757">
    <property type="component" value="Unassembled WGS sequence"/>
</dbReference>
<gene>
    <name evidence="1" type="ORF">GZA08_11940</name>
</gene>
<dbReference type="PROSITE" id="PS51257">
    <property type="entry name" value="PROKAR_LIPOPROTEIN"/>
    <property type="match status" value="1"/>
</dbReference>
<dbReference type="AlphaFoldDB" id="A0A6B2JZI2"/>
<name>A0A6B2JZI2_9RHOB</name>
<accession>A0A6B2JZI2</accession>
<sequence length="167" mass="16895">MSEGRNMSGTGRAGIAGAAFAAGLAGCAMDGLEAADCAIASGFAASDVPQDLGNGTVVTRLTHSGGAADDYWGAERYEVTACGSGEWVRMTSMAFASGGEVLSDRRFAVTTLIDAASALAAADVPVYLAERAVSNNIEYRAGRGTLESCGCQVFYPDSAATAQEGTT</sequence>
<organism evidence="1 2">
    <name type="scientific">Pseudoroseicyclus tamaricis</name>
    <dbReference type="NCBI Taxonomy" id="2705421"/>
    <lineage>
        <taxon>Bacteria</taxon>
        <taxon>Pseudomonadati</taxon>
        <taxon>Pseudomonadota</taxon>
        <taxon>Alphaproteobacteria</taxon>
        <taxon>Rhodobacterales</taxon>
        <taxon>Paracoccaceae</taxon>
        <taxon>Pseudoroseicyclus</taxon>
    </lineage>
</organism>
<keyword evidence="2" id="KW-1185">Reference proteome</keyword>
<protein>
    <submittedName>
        <fullName evidence="1">Uncharacterized protein</fullName>
    </submittedName>
</protein>
<evidence type="ECO:0000313" key="1">
    <source>
        <dbReference type="EMBL" id="NDV01674.1"/>
    </source>
</evidence>
<proteinExistence type="predicted"/>